<dbReference type="OrthoDB" id="10367795at2759"/>
<keyword evidence="2" id="KW-0645">Protease</keyword>
<dbReference type="PROSITE" id="PS50600">
    <property type="entry name" value="ULP_PROTEASE"/>
    <property type="match status" value="1"/>
</dbReference>
<evidence type="ECO:0000259" key="4">
    <source>
        <dbReference type="PROSITE" id="PS50600"/>
    </source>
</evidence>
<gene>
    <name evidence="5" type="ORF">EG328_007492</name>
</gene>
<name>A0A8H3YPQ2_VENIN</name>
<sequence length="341" mass="38688">MTRNFGFIPTTQGEKKAIFRFSGSNSDNQHYSYILDCLHFLRSKPWVNPDDSDIATRIANMVLEVVPYFQNQADAAALKKGKTEPEAFETTTINLGQNERIEVTLTDLFSLVPSNSSNAWLTDRLMESLIRLQARPYQPGFVWFCSDGLLQTCMAALTRLNDDGCTCVSFGHRLYEMWIDGILPGREIPADAGSIVFFHQPTKDHWITVLAYVDRATMLGHIELFNSLGEFCGDDLNIPLQYLLHCLSYRSRNLRFRGANWFEVSALNRRCPQQSSQNIDCGIFAVSAAESLLQMEFPDETIQRDEQARIDHGLVLREHYMIALKEALDETDIAIQTIASV</sequence>
<keyword evidence="3" id="KW-0378">Hydrolase</keyword>
<evidence type="ECO:0000313" key="5">
    <source>
        <dbReference type="EMBL" id="KAE9968559.1"/>
    </source>
</evidence>
<dbReference type="GO" id="GO:0008234">
    <property type="term" value="F:cysteine-type peptidase activity"/>
    <property type="evidence" value="ECO:0007669"/>
    <property type="project" value="InterPro"/>
</dbReference>
<evidence type="ECO:0000313" key="6">
    <source>
        <dbReference type="Proteomes" id="UP000447873"/>
    </source>
</evidence>
<reference evidence="5 6" key="1">
    <citation type="submission" date="2018-12" db="EMBL/GenBank/DDBJ databases">
        <title>Venturia inaequalis Genome Resource.</title>
        <authorList>
            <person name="Lichtner F.J."/>
        </authorList>
    </citation>
    <scope>NUCLEOTIDE SEQUENCE [LARGE SCALE GENOMIC DNA]</scope>
    <source>
        <strain evidence="5 6">120213</strain>
    </source>
</reference>
<dbReference type="AlphaFoldDB" id="A0A8H3YPQ2"/>
<feature type="domain" description="Ubiquitin-like protease family profile" evidence="4">
    <location>
        <begin position="101"/>
        <end position="292"/>
    </location>
</feature>
<accession>A0A8H3YPQ2</accession>
<dbReference type="SUPFAM" id="SSF54001">
    <property type="entry name" value="Cysteine proteinases"/>
    <property type="match status" value="1"/>
</dbReference>
<protein>
    <recommendedName>
        <fullName evidence="4">Ubiquitin-like protease family profile domain-containing protein</fullName>
    </recommendedName>
</protein>
<evidence type="ECO:0000256" key="2">
    <source>
        <dbReference type="ARBA" id="ARBA00022670"/>
    </source>
</evidence>
<dbReference type="GO" id="GO:0019783">
    <property type="term" value="F:ubiquitin-like protein peptidase activity"/>
    <property type="evidence" value="ECO:0007669"/>
    <property type="project" value="UniProtKB-ARBA"/>
</dbReference>
<dbReference type="InterPro" id="IPR003653">
    <property type="entry name" value="Peptidase_C48_C"/>
</dbReference>
<evidence type="ECO:0000256" key="1">
    <source>
        <dbReference type="ARBA" id="ARBA00005234"/>
    </source>
</evidence>
<dbReference type="Proteomes" id="UP000447873">
    <property type="component" value="Unassembled WGS sequence"/>
</dbReference>
<proteinExistence type="inferred from homology"/>
<dbReference type="InterPro" id="IPR038765">
    <property type="entry name" value="Papain-like_cys_pep_sf"/>
</dbReference>
<dbReference type="EMBL" id="WNWS01000401">
    <property type="protein sequence ID" value="KAE9968559.1"/>
    <property type="molecule type" value="Genomic_DNA"/>
</dbReference>
<evidence type="ECO:0000256" key="3">
    <source>
        <dbReference type="ARBA" id="ARBA00022801"/>
    </source>
</evidence>
<comment type="caution">
    <text evidence="5">The sequence shown here is derived from an EMBL/GenBank/DDBJ whole genome shotgun (WGS) entry which is preliminary data.</text>
</comment>
<dbReference type="GO" id="GO:0006508">
    <property type="term" value="P:proteolysis"/>
    <property type="evidence" value="ECO:0007669"/>
    <property type="project" value="UniProtKB-KW"/>
</dbReference>
<comment type="similarity">
    <text evidence="1">Belongs to the peptidase C48 family.</text>
</comment>
<organism evidence="5 6">
    <name type="scientific">Venturia inaequalis</name>
    <name type="common">Apple scab fungus</name>
    <dbReference type="NCBI Taxonomy" id="5025"/>
    <lineage>
        <taxon>Eukaryota</taxon>
        <taxon>Fungi</taxon>
        <taxon>Dikarya</taxon>
        <taxon>Ascomycota</taxon>
        <taxon>Pezizomycotina</taxon>
        <taxon>Dothideomycetes</taxon>
        <taxon>Pleosporomycetidae</taxon>
        <taxon>Venturiales</taxon>
        <taxon>Venturiaceae</taxon>
        <taxon>Venturia</taxon>
    </lineage>
</organism>
<dbReference type="Gene3D" id="3.40.395.10">
    <property type="entry name" value="Adenoviral Proteinase, Chain A"/>
    <property type="match status" value="1"/>
</dbReference>